<evidence type="ECO:0000313" key="1">
    <source>
        <dbReference type="EMBL" id="AZL69004.1"/>
    </source>
</evidence>
<proteinExistence type="predicted"/>
<dbReference type="Proteomes" id="UP000268230">
    <property type="component" value="Chromosome"/>
</dbReference>
<accession>A0A3Q8U132</accession>
<dbReference type="KEGG" id="pory:EJA05_15250"/>
<dbReference type="AlphaFoldDB" id="A0A3Q8U132"/>
<evidence type="ECO:0000313" key="2">
    <source>
        <dbReference type="Proteomes" id="UP000268230"/>
    </source>
</evidence>
<organism evidence="1 2">
    <name type="scientific">Pseudomonas entomophila</name>
    <dbReference type="NCBI Taxonomy" id="312306"/>
    <lineage>
        <taxon>Bacteria</taxon>
        <taxon>Pseudomonadati</taxon>
        <taxon>Pseudomonadota</taxon>
        <taxon>Gammaproteobacteria</taxon>
        <taxon>Pseudomonadales</taxon>
        <taxon>Pseudomonadaceae</taxon>
        <taxon>Pseudomonas</taxon>
    </lineage>
</organism>
<dbReference type="EMBL" id="CP034338">
    <property type="protein sequence ID" value="AZL69004.1"/>
    <property type="molecule type" value="Genomic_DNA"/>
</dbReference>
<protein>
    <submittedName>
        <fullName evidence="1">Uncharacterized protein</fullName>
    </submittedName>
</protein>
<sequence length="68" mass="7908">MESRQAPLPPHLTQALRQGWRRYFHRNIWPETNVGAAVRRCDLPAMRRAGGARFSRRCNCVDVRLAAY</sequence>
<gene>
    <name evidence="1" type="ORF">EJA05_15250</name>
</gene>
<reference evidence="1 2" key="1">
    <citation type="submission" date="2018-12" db="EMBL/GenBank/DDBJ databases">
        <authorList>
            <person name="Li S."/>
            <person name="Yang R."/>
            <person name="Chen G."/>
            <person name="Zou L."/>
            <person name="Zhang C."/>
            <person name="Chen Y."/>
            <person name="Liu Z."/>
            <person name="Li Y."/>
            <person name="Yan Y."/>
            <person name="Huang M."/>
            <person name="Chen T."/>
        </authorList>
    </citation>
    <scope>NUCLEOTIDE SEQUENCE [LARGE SCALE GENOMIC DNA]</scope>
    <source>
        <strain evidence="1 2">1257</strain>
    </source>
</reference>
<name>A0A3Q8U132_9PSED</name>